<organism evidence="1 2">
    <name type="scientific">Inhella crocodyli</name>
    <dbReference type="NCBI Taxonomy" id="2499851"/>
    <lineage>
        <taxon>Bacteria</taxon>
        <taxon>Pseudomonadati</taxon>
        <taxon>Pseudomonadota</taxon>
        <taxon>Betaproteobacteria</taxon>
        <taxon>Burkholderiales</taxon>
        <taxon>Sphaerotilaceae</taxon>
        <taxon>Inhella</taxon>
    </lineage>
</organism>
<dbReference type="EMBL" id="SACM01000002">
    <property type="protein sequence ID" value="RVT86476.1"/>
    <property type="molecule type" value="Genomic_DNA"/>
</dbReference>
<dbReference type="SUPFAM" id="SSF52833">
    <property type="entry name" value="Thioredoxin-like"/>
    <property type="match status" value="1"/>
</dbReference>
<dbReference type="Proteomes" id="UP000288587">
    <property type="component" value="Unassembled WGS sequence"/>
</dbReference>
<dbReference type="InterPro" id="IPR036249">
    <property type="entry name" value="Thioredoxin-like_sf"/>
</dbReference>
<dbReference type="AlphaFoldDB" id="A0A3S2UI32"/>
<dbReference type="InterPro" id="IPR044691">
    <property type="entry name" value="DCC1_Trx"/>
</dbReference>
<reference evidence="1 2" key="1">
    <citation type="submission" date="2019-01" db="EMBL/GenBank/DDBJ databases">
        <authorList>
            <person name="Chen W.-M."/>
        </authorList>
    </citation>
    <scope>NUCLEOTIDE SEQUENCE [LARGE SCALE GENOMIC DNA]</scope>
    <source>
        <strain evidence="1 2">CCP-18</strain>
    </source>
</reference>
<evidence type="ECO:0000313" key="2">
    <source>
        <dbReference type="Proteomes" id="UP000288587"/>
    </source>
</evidence>
<gene>
    <name evidence="1" type="ORF">EOD73_08175</name>
</gene>
<proteinExistence type="predicted"/>
<accession>A0A3S2UI32</accession>
<dbReference type="PANTHER" id="PTHR34290:SF2">
    <property type="entry name" value="OS04G0668800 PROTEIN"/>
    <property type="match status" value="1"/>
</dbReference>
<dbReference type="InterPro" id="IPR007263">
    <property type="entry name" value="DCC1-like"/>
</dbReference>
<keyword evidence="2" id="KW-1185">Reference proteome</keyword>
<dbReference type="GO" id="GO:0015035">
    <property type="term" value="F:protein-disulfide reductase activity"/>
    <property type="evidence" value="ECO:0007669"/>
    <property type="project" value="InterPro"/>
</dbReference>
<name>A0A3S2UI32_9BURK</name>
<dbReference type="OrthoDB" id="5294764at2"/>
<sequence>MQSALDVFYDGACPLCRREIAHYQRLRADPPVRFVDLSTDALPAHAPERAALLARLHVRHADGRWRHGAAAFVALWACLPGWRWAARAARLPGVLPALELAYRAFLRLRPLWRPRAPCEGACPPKGPA</sequence>
<dbReference type="Pfam" id="PF04134">
    <property type="entry name" value="DCC1-like"/>
    <property type="match status" value="1"/>
</dbReference>
<dbReference type="PANTHER" id="PTHR34290">
    <property type="entry name" value="SI:CH73-390P7.2"/>
    <property type="match status" value="1"/>
</dbReference>
<evidence type="ECO:0000313" key="1">
    <source>
        <dbReference type="EMBL" id="RVT86476.1"/>
    </source>
</evidence>
<comment type="caution">
    <text evidence="1">The sequence shown here is derived from an EMBL/GenBank/DDBJ whole genome shotgun (WGS) entry which is preliminary data.</text>
</comment>
<protein>
    <submittedName>
        <fullName evidence="1">DUF393 domain-containing protein</fullName>
    </submittedName>
</protein>